<dbReference type="SUPFAM" id="SSF47157">
    <property type="entry name" value="Mitochondrial import receptor subunit Tom20"/>
    <property type="match status" value="1"/>
</dbReference>
<sequence>MPCVRSFLGLLGALAAGGAVAFLCYCVYFDRKRRSDPEFKRRLRDKRRAQRPRAVEPCAQFWDPAPNEKLQERFFQEIQMGELWLSRGDCRMGVEHLSNALLLCGQPRELLKVFRHTLPPQVFEMLLQKIPLICQCYKQYVHIFYCRNYLDKHQELIEGNHFQILLYHHMFQVRYYPLYFPSVVCK</sequence>
<proteinExistence type="inferred from homology"/>
<dbReference type="GeneTree" id="ENSGT00390000011698"/>
<dbReference type="PANTHER" id="PTHR12430:SF1">
    <property type="entry name" value="TOMM20-LIKE PROTEIN 1"/>
    <property type="match status" value="1"/>
</dbReference>
<organism evidence="9 10">
    <name type="scientific">Urocitellus parryii</name>
    <name type="common">Arctic ground squirrel</name>
    <name type="synonym">Spermophilus parryii</name>
    <dbReference type="NCBI Taxonomy" id="9999"/>
    <lineage>
        <taxon>Eukaryota</taxon>
        <taxon>Metazoa</taxon>
        <taxon>Chordata</taxon>
        <taxon>Craniata</taxon>
        <taxon>Vertebrata</taxon>
        <taxon>Euteleostomi</taxon>
        <taxon>Mammalia</taxon>
        <taxon>Eutheria</taxon>
        <taxon>Euarchontoglires</taxon>
        <taxon>Glires</taxon>
        <taxon>Rodentia</taxon>
        <taxon>Sciuromorpha</taxon>
        <taxon>Sciuridae</taxon>
        <taxon>Xerinae</taxon>
        <taxon>Marmotini</taxon>
        <taxon>Urocitellus</taxon>
    </lineage>
</organism>
<keyword evidence="5" id="KW-1133">Transmembrane helix</keyword>
<dbReference type="Gene3D" id="1.20.960.10">
    <property type="entry name" value="Mitochondrial outer membrane translocase complex, subunit Tom20 domain"/>
    <property type="match status" value="1"/>
</dbReference>
<dbReference type="PANTHER" id="PTHR12430">
    <property type="entry name" value="MITOCHONDRIAL IMPORT RECEPTOR SUBUNIT TOM20"/>
    <property type="match status" value="1"/>
</dbReference>
<dbReference type="InterPro" id="IPR023392">
    <property type="entry name" value="Tom20_dom_sf"/>
</dbReference>
<evidence type="ECO:0000256" key="1">
    <source>
        <dbReference type="ARBA" id="ARBA00004572"/>
    </source>
</evidence>
<evidence type="ECO:0000313" key="9">
    <source>
        <dbReference type="Ensembl" id="ENSUPAP00010001021.1"/>
    </source>
</evidence>
<dbReference type="GO" id="GO:0006605">
    <property type="term" value="P:protein targeting"/>
    <property type="evidence" value="ECO:0007669"/>
    <property type="project" value="InterPro"/>
</dbReference>
<gene>
    <name evidence="9" type="primary">TOMM20L</name>
</gene>
<dbReference type="GO" id="GO:0005742">
    <property type="term" value="C:mitochondrial outer membrane translocase complex"/>
    <property type="evidence" value="ECO:0007669"/>
    <property type="project" value="InterPro"/>
</dbReference>
<reference evidence="9" key="1">
    <citation type="submission" date="2025-08" db="UniProtKB">
        <authorList>
            <consortium name="Ensembl"/>
        </authorList>
    </citation>
    <scope>IDENTIFICATION</scope>
</reference>
<dbReference type="PRINTS" id="PR01989">
    <property type="entry name" value="EUOM20RECPTR"/>
</dbReference>
<dbReference type="GO" id="GO:0030150">
    <property type="term" value="P:protein import into mitochondrial matrix"/>
    <property type="evidence" value="ECO:0007669"/>
    <property type="project" value="TreeGrafter"/>
</dbReference>
<accession>A0A8D2GH33</accession>
<evidence type="ECO:0000256" key="8">
    <source>
        <dbReference type="ARBA" id="ARBA00071254"/>
    </source>
</evidence>
<dbReference type="InterPro" id="IPR022422">
    <property type="entry name" value="MAS20_rcpt_metazoan"/>
</dbReference>
<dbReference type="PRINTS" id="PR00351">
    <property type="entry name" value="OM20RECEPTOR"/>
</dbReference>
<keyword evidence="4" id="KW-1000">Mitochondrion outer membrane</keyword>
<keyword evidence="7" id="KW-0472">Membrane</keyword>
<dbReference type="GO" id="GO:0030943">
    <property type="term" value="F:mitochondrion targeting sequence binding"/>
    <property type="evidence" value="ECO:0007669"/>
    <property type="project" value="TreeGrafter"/>
</dbReference>
<dbReference type="GO" id="GO:0016031">
    <property type="term" value="P:tRNA import into mitochondrion"/>
    <property type="evidence" value="ECO:0007669"/>
    <property type="project" value="TreeGrafter"/>
</dbReference>
<evidence type="ECO:0000256" key="6">
    <source>
        <dbReference type="ARBA" id="ARBA00023128"/>
    </source>
</evidence>
<dbReference type="Proteomes" id="UP000694417">
    <property type="component" value="Unplaced"/>
</dbReference>
<evidence type="ECO:0000256" key="4">
    <source>
        <dbReference type="ARBA" id="ARBA00022787"/>
    </source>
</evidence>
<dbReference type="Ensembl" id="ENSUPAT00010001178.1">
    <property type="protein sequence ID" value="ENSUPAP00010001021.1"/>
    <property type="gene ID" value="ENSUPAG00010000888.1"/>
</dbReference>
<evidence type="ECO:0000313" key="10">
    <source>
        <dbReference type="Proteomes" id="UP000694417"/>
    </source>
</evidence>
<dbReference type="AlphaFoldDB" id="A0A8D2GH33"/>
<dbReference type="GO" id="GO:0006886">
    <property type="term" value="P:intracellular protein transport"/>
    <property type="evidence" value="ECO:0007669"/>
    <property type="project" value="InterPro"/>
</dbReference>
<keyword evidence="6" id="KW-0496">Mitochondrion</keyword>
<protein>
    <recommendedName>
        <fullName evidence="8">TOMM20-like protein 1</fullName>
    </recommendedName>
</protein>
<evidence type="ECO:0000256" key="7">
    <source>
        <dbReference type="ARBA" id="ARBA00023136"/>
    </source>
</evidence>
<comment type="similarity">
    <text evidence="2">Belongs to the Tom20 family.</text>
</comment>
<comment type="subcellular location">
    <subcellularLocation>
        <location evidence="1">Mitochondrion outer membrane</location>
        <topology evidence="1">Single-pass membrane protein</topology>
    </subcellularLocation>
</comment>
<evidence type="ECO:0000256" key="2">
    <source>
        <dbReference type="ARBA" id="ARBA00005792"/>
    </source>
</evidence>
<reference evidence="9" key="2">
    <citation type="submission" date="2025-09" db="UniProtKB">
        <authorList>
            <consortium name="Ensembl"/>
        </authorList>
    </citation>
    <scope>IDENTIFICATION</scope>
</reference>
<evidence type="ECO:0000256" key="3">
    <source>
        <dbReference type="ARBA" id="ARBA00022692"/>
    </source>
</evidence>
<dbReference type="FunFam" id="1.20.960.10:FF:000003">
    <property type="entry name" value="Translocase of outer mitochondrial membrane 20 like"/>
    <property type="match status" value="1"/>
</dbReference>
<keyword evidence="10" id="KW-1185">Reference proteome</keyword>
<dbReference type="GO" id="GO:0008320">
    <property type="term" value="F:protein transmembrane transporter activity"/>
    <property type="evidence" value="ECO:0007669"/>
    <property type="project" value="TreeGrafter"/>
</dbReference>
<evidence type="ECO:0000256" key="5">
    <source>
        <dbReference type="ARBA" id="ARBA00022989"/>
    </source>
</evidence>
<name>A0A8D2GH33_UROPR</name>
<dbReference type="InterPro" id="IPR002056">
    <property type="entry name" value="MAS20"/>
</dbReference>
<dbReference type="Pfam" id="PF02064">
    <property type="entry name" value="MAS20"/>
    <property type="match status" value="1"/>
</dbReference>
<keyword evidence="3" id="KW-0812">Transmembrane</keyword>